<dbReference type="AlphaFoldDB" id="G7DU17"/>
<name>G7DU17_MIXOS</name>
<gene>
    <name evidence="2" type="primary">Mo00724</name>
    <name evidence="2" type="ORF">E5Q_00724</name>
</gene>
<evidence type="ECO:0000313" key="2">
    <source>
        <dbReference type="EMBL" id="GAA94077.1"/>
    </source>
</evidence>
<reference evidence="2 3" key="1">
    <citation type="journal article" date="2011" name="J. Gen. Appl. Microbiol.">
        <title>Draft genome sequencing of the enigmatic basidiomycete Mixia osmundae.</title>
        <authorList>
            <person name="Nishida H."/>
            <person name="Nagatsuka Y."/>
            <person name="Sugiyama J."/>
        </authorList>
    </citation>
    <scope>NUCLEOTIDE SEQUENCE [LARGE SCALE GENOMIC DNA]</scope>
    <source>
        <strain evidence="3">CBS 9802 / IAM 14324 / JCM 22182 / KY 12970</strain>
    </source>
</reference>
<dbReference type="Proteomes" id="UP000009131">
    <property type="component" value="Unassembled WGS sequence"/>
</dbReference>
<dbReference type="EMBL" id="BABT02000027">
    <property type="protein sequence ID" value="GAA94077.1"/>
    <property type="molecule type" value="Genomic_DNA"/>
</dbReference>
<sequence length="434" mass="48264">MSSVSSEASDESLSDITDGDVTQDVTQSSRLAKETTNDTPGYKTFLSFAAAHDAVTNERHDHLFWPSDRWIYLSASLKALERRVKPQEARHIAPIIWRLLARLDDLLARPVLRTQAYKASLQSEDALALVKLRQKWSVRRTTSIWGIALSSGVKPIDLDGSPCDLAIQLAIEKQLLTSVPTQSIEFVNVNKLPDTLVRFTDIASWYAAAQPTAMPYNWSTVSVRTLSLQGCRLDDLPAQLLAELLPNVEHVRLYRCGWPDVPPSVLVFPKLRRISTDITQKQASSDSLPPLPGPSKLERIPSLVDILSGMLRETGASVADLPDHLQHCVSQSYRCRCCRSFVSSASSDFVAGDHVEELSHGRPSTVTSSSVAAIDQCLLLSNPCWRYCLACLPRHFANEPVQAGHAGLYTVRCGCPICDSERRQKHAQWSRRRR</sequence>
<dbReference type="RefSeq" id="XP_014565655.1">
    <property type="nucleotide sequence ID" value="XM_014710169.1"/>
</dbReference>
<proteinExistence type="predicted"/>
<reference evidence="2 3" key="2">
    <citation type="journal article" date="2012" name="Open Biol.">
        <title>Characteristics of nucleosomes and linker DNA regions on the genome of the basidiomycete Mixia osmundae revealed by mono- and dinucleosome mapping.</title>
        <authorList>
            <person name="Nishida H."/>
            <person name="Kondo S."/>
            <person name="Matsumoto T."/>
            <person name="Suzuki Y."/>
            <person name="Yoshikawa H."/>
            <person name="Taylor T.D."/>
            <person name="Sugiyama J."/>
        </authorList>
    </citation>
    <scope>NUCLEOTIDE SEQUENCE [LARGE SCALE GENOMIC DNA]</scope>
    <source>
        <strain evidence="3">CBS 9802 / IAM 14324 / JCM 22182 / KY 12970</strain>
    </source>
</reference>
<accession>G7DU17</accession>
<feature type="region of interest" description="Disordered" evidence="1">
    <location>
        <begin position="1"/>
        <end position="36"/>
    </location>
</feature>
<dbReference type="eggNOG" id="ENOG502SGV1">
    <property type="taxonomic scope" value="Eukaryota"/>
</dbReference>
<dbReference type="SUPFAM" id="SSF52047">
    <property type="entry name" value="RNI-like"/>
    <property type="match status" value="1"/>
</dbReference>
<comment type="caution">
    <text evidence="2">The sequence shown here is derived from an EMBL/GenBank/DDBJ whole genome shotgun (WGS) entry which is preliminary data.</text>
</comment>
<keyword evidence="3" id="KW-1185">Reference proteome</keyword>
<evidence type="ECO:0000256" key="1">
    <source>
        <dbReference type="SAM" id="MobiDB-lite"/>
    </source>
</evidence>
<evidence type="ECO:0000313" key="3">
    <source>
        <dbReference type="Proteomes" id="UP000009131"/>
    </source>
</evidence>
<protein>
    <submittedName>
        <fullName evidence="2">Uncharacterized protein</fullName>
    </submittedName>
</protein>
<dbReference type="HOGENOM" id="CLU_631750_0_0_1"/>
<dbReference type="InParanoid" id="G7DU17"/>
<organism evidence="2 3">
    <name type="scientific">Mixia osmundae (strain CBS 9802 / IAM 14324 / JCM 22182 / KY 12970)</name>
    <dbReference type="NCBI Taxonomy" id="764103"/>
    <lineage>
        <taxon>Eukaryota</taxon>
        <taxon>Fungi</taxon>
        <taxon>Dikarya</taxon>
        <taxon>Basidiomycota</taxon>
        <taxon>Pucciniomycotina</taxon>
        <taxon>Mixiomycetes</taxon>
        <taxon>Mixiales</taxon>
        <taxon>Mixiaceae</taxon>
        <taxon>Mixia</taxon>
    </lineage>
</organism>